<evidence type="ECO:0000313" key="9">
    <source>
        <dbReference type="EMBL" id="KAG0724115.1"/>
    </source>
</evidence>
<protein>
    <recommendedName>
        <fullName evidence="2">tRNA-intron lyase</fullName>
        <ecNumber evidence="2">4.6.1.16</ecNumber>
    </recommendedName>
</protein>
<dbReference type="EMBL" id="JACEEZ010007355">
    <property type="protein sequence ID" value="KAG0724115.1"/>
    <property type="molecule type" value="Genomic_DNA"/>
</dbReference>
<comment type="caution">
    <text evidence="9">The sequence shown here is derived from an EMBL/GenBank/DDBJ whole genome shotgun (WGS) entry which is preliminary data.</text>
</comment>
<evidence type="ECO:0000259" key="8">
    <source>
        <dbReference type="Pfam" id="PF26577"/>
    </source>
</evidence>
<feature type="domain" description="TSEN34 N-terminal" evidence="8">
    <location>
        <begin position="24"/>
        <end position="89"/>
    </location>
</feature>
<name>A0A8J4YP50_CHIOP</name>
<organism evidence="9 10">
    <name type="scientific">Chionoecetes opilio</name>
    <name type="common">Atlantic snow crab</name>
    <name type="synonym">Cancer opilio</name>
    <dbReference type="NCBI Taxonomy" id="41210"/>
    <lineage>
        <taxon>Eukaryota</taxon>
        <taxon>Metazoa</taxon>
        <taxon>Ecdysozoa</taxon>
        <taxon>Arthropoda</taxon>
        <taxon>Crustacea</taxon>
        <taxon>Multicrustacea</taxon>
        <taxon>Malacostraca</taxon>
        <taxon>Eumalacostraca</taxon>
        <taxon>Eucarida</taxon>
        <taxon>Decapoda</taxon>
        <taxon>Pleocyemata</taxon>
        <taxon>Brachyura</taxon>
        <taxon>Eubrachyura</taxon>
        <taxon>Majoidea</taxon>
        <taxon>Majidae</taxon>
        <taxon>Chionoecetes</taxon>
    </lineage>
</organism>
<dbReference type="InterPro" id="IPR059049">
    <property type="entry name" value="TSEN34_N"/>
</dbReference>
<feature type="region of interest" description="Disordered" evidence="6">
    <location>
        <begin position="162"/>
        <end position="217"/>
    </location>
</feature>
<keyword evidence="9" id="KW-0378">Hydrolase</keyword>
<dbReference type="GO" id="GO:0000214">
    <property type="term" value="C:tRNA-intron endonuclease complex"/>
    <property type="evidence" value="ECO:0007669"/>
    <property type="project" value="InterPro"/>
</dbReference>
<dbReference type="CDD" id="cd22363">
    <property type="entry name" value="tRNA-intron_lyase_C"/>
    <property type="match status" value="1"/>
</dbReference>
<dbReference type="InterPro" id="IPR036167">
    <property type="entry name" value="tRNA_intron_Endo_cat-like_sf"/>
</dbReference>
<dbReference type="Proteomes" id="UP000770661">
    <property type="component" value="Unassembled WGS sequence"/>
</dbReference>
<keyword evidence="9" id="KW-0255">Endonuclease</keyword>
<dbReference type="AlphaFoldDB" id="A0A8J4YP50"/>
<evidence type="ECO:0000256" key="6">
    <source>
        <dbReference type="SAM" id="MobiDB-lite"/>
    </source>
</evidence>
<dbReference type="InterPro" id="IPR006677">
    <property type="entry name" value="tRNA_intron_Endonuc_cat-like"/>
</dbReference>
<accession>A0A8J4YP50</accession>
<dbReference type="EC" id="4.6.1.16" evidence="2"/>
<dbReference type="GO" id="GO:0003676">
    <property type="term" value="F:nucleic acid binding"/>
    <property type="evidence" value="ECO:0007669"/>
    <property type="project" value="InterPro"/>
</dbReference>
<evidence type="ECO:0000256" key="3">
    <source>
        <dbReference type="ARBA" id="ARBA00022694"/>
    </source>
</evidence>
<evidence type="ECO:0000256" key="5">
    <source>
        <dbReference type="ARBA" id="ARBA00034031"/>
    </source>
</evidence>
<keyword evidence="9" id="KW-0540">Nuclease</keyword>
<sequence length="385" mass="45299">MDTQTSPDVTRGAHTPMEPHPHKVQVTVTHGLGYIWDLRDVWHLWKECRVVGSLTGTLPRHPHQTTTQGLPLSLLPEEVTLLLEEGLGETIGYKEMDERPCEGVKDVFRECRVRCYEEQVNEAASQRRVEIRRMADKILEGKRRKFLMRRKKEREVVFSLTREEGKKEKEKGEKEFSLSKEEGKEEKEKEEEVFSLTREEKGKKEENKEGKERGEEEFSLTKEKGELFTLTREEKGKEVFSLTREEGNKEEKEDKEFTLTREDVIREEEQKLQPLPQHLQVVEVFTQHPLLHHLTKQPYHWTYPTTNQEKLRSKVFIDLWRQNYYLTSGLKFGGDFLVYAGDPHICHAHAIVRCVGGKKGQEGSLTSRRHVGSRRLRRKCLWWRV</sequence>
<evidence type="ECO:0000256" key="1">
    <source>
        <dbReference type="ARBA" id="ARBA00008078"/>
    </source>
</evidence>
<dbReference type="GO" id="GO:0000213">
    <property type="term" value="F:tRNA-intron lyase activity"/>
    <property type="evidence" value="ECO:0007669"/>
    <property type="project" value="UniProtKB-EC"/>
</dbReference>
<dbReference type="Gene3D" id="3.40.1350.10">
    <property type="match status" value="1"/>
</dbReference>
<dbReference type="InterPro" id="IPR016690">
    <property type="entry name" value="TSEN34"/>
</dbReference>
<dbReference type="PIRSF" id="PIRSF017250">
    <property type="entry name" value="tRNA_splic_SEN34"/>
    <property type="match status" value="1"/>
</dbReference>
<dbReference type="InterPro" id="IPR011856">
    <property type="entry name" value="tRNA_endonuc-like_dom_sf"/>
</dbReference>
<dbReference type="OrthoDB" id="48041at2759"/>
<feature type="domain" description="tRNA intron endonuclease catalytic" evidence="7">
    <location>
        <begin position="312"/>
        <end position="356"/>
    </location>
</feature>
<reference evidence="9" key="1">
    <citation type="submission" date="2020-07" db="EMBL/GenBank/DDBJ databases">
        <title>The High-quality genome of the commercially important snow crab, Chionoecetes opilio.</title>
        <authorList>
            <person name="Jeong J.-H."/>
            <person name="Ryu S."/>
        </authorList>
    </citation>
    <scope>NUCLEOTIDE SEQUENCE</scope>
    <source>
        <strain evidence="9">MADBK_172401_WGS</strain>
        <tissue evidence="9">Digestive gland</tissue>
    </source>
</reference>
<dbReference type="GO" id="GO:0000379">
    <property type="term" value="P:tRNA-type intron splice site recognition and cleavage"/>
    <property type="evidence" value="ECO:0007669"/>
    <property type="project" value="InterPro"/>
</dbReference>
<dbReference type="PANTHER" id="PTHR13070">
    <property type="entry name" value="TRNA-SPLICING ENDONUCLEASE SUBUNIT SEN34-RELATED"/>
    <property type="match status" value="1"/>
</dbReference>
<proteinExistence type="inferred from homology"/>
<keyword evidence="4" id="KW-0456">Lyase</keyword>
<dbReference type="Pfam" id="PF26577">
    <property type="entry name" value="TSEN34_N"/>
    <property type="match status" value="1"/>
</dbReference>
<evidence type="ECO:0000256" key="4">
    <source>
        <dbReference type="ARBA" id="ARBA00023239"/>
    </source>
</evidence>
<dbReference type="Pfam" id="PF01974">
    <property type="entry name" value="tRNA_int_endo"/>
    <property type="match status" value="1"/>
</dbReference>
<gene>
    <name evidence="9" type="primary">TSEN34</name>
    <name evidence="9" type="ORF">GWK47_041308</name>
</gene>
<evidence type="ECO:0000256" key="2">
    <source>
        <dbReference type="ARBA" id="ARBA00012573"/>
    </source>
</evidence>
<comment type="similarity">
    <text evidence="1">Belongs to the tRNA-intron endonuclease family.</text>
</comment>
<keyword evidence="10" id="KW-1185">Reference proteome</keyword>
<feature type="region of interest" description="Disordered" evidence="6">
    <location>
        <begin position="1"/>
        <end position="22"/>
    </location>
</feature>
<keyword evidence="3" id="KW-0819">tRNA processing</keyword>
<evidence type="ECO:0000259" key="7">
    <source>
        <dbReference type="Pfam" id="PF01974"/>
    </source>
</evidence>
<comment type="catalytic activity">
    <reaction evidence="5">
        <text>pretRNA = a 3'-half-tRNA molecule with a 5'-OH end + a 5'-half-tRNA molecule with a 2',3'-cyclic phosphate end + an intron with a 2',3'-cyclic phosphate and a 5'-hydroxyl terminus.</text>
        <dbReference type="EC" id="4.6.1.16"/>
    </reaction>
</comment>
<evidence type="ECO:0000313" key="10">
    <source>
        <dbReference type="Proteomes" id="UP000770661"/>
    </source>
</evidence>
<dbReference type="SUPFAM" id="SSF53032">
    <property type="entry name" value="tRNA-intron endonuclease catalytic domain-like"/>
    <property type="match status" value="1"/>
</dbReference>
<dbReference type="PANTHER" id="PTHR13070:SF0">
    <property type="entry name" value="TRNA-SPLICING ENDONUCLEASE SUBUNIT SEN34"/>
    <property type="match status" value="1"/>
</dbReference>